<dbReference type="InterPro" id="IPR008250">
    <property type="entry name" value="ATPase_P-typ_transduc_dom_A_sf"/>
</dbReference>
<feature type="transmembrane region" description="Helical" evidence="7">
    <location>
        <begin position="57"/>
        <end position="75"/>
    </location>
</feature>
<dbReference type="Pfam" id="PF00122">
    <property type="entry name" value="E1-E2_ATPase"/>
    <property type="match status" value="1"/>
</dbReference>
<dbReference type="EMBL" id="LJBJ02000008">
    <property type="protein sequence ID" value="OAX52079.1"/>
    <property type="molecule type" value="Genomic_DNA"/>
</dbReference>
<accession>A0A199NSL3</accession>
<dbReference type="SFLD" id="SFLDF00027">
    <property type="entry name" value="p-type_atpase"/>
    <property type="match status" value="1"/>
</dbReference>
<dbReference type="SFLD" id="SFLDG00002">
    <property type="entry name" value="C1.7:_P-type_atpase_like"/>
    <property type="match status" value="1"/>
</dbReference>
<feature type="transmembrane region" description="Helical" evidence="7">
    <location>
        <begin position="228"/>
        <end position="246"/>
    </location>
</feature>
<gene>
    <name evidence="9" type="ORF">AN277_0205380</name>
</gene>
<keyword evidence="10" id="KW-1185">Reference proteome</keyword>
<dbReference type="InterPro" id="IPR023298">
    <property type="entry name" value="ATPase_P-typ_TM_dom_sf"/>
</dbReference>
<dbReference type="InterPro" id="IPR036412">
    <property type="entry name" value="HAD-like_sf"/>
</dbReference>
<dbReference type="AlphaFoldDB" id="A0A199NSL3"/>
<dbReference type="InterPro" id="IPR044492">
    <property type="entry name" value="P_typ_ATPase_HD_dom"/>
</dbReference>
<dbReference type="SUPFAM" id="SSF81653">
    <property type="entry name" value="Calcium ATPase, transduction domain A"/>
    <property type="match status" value="1"/>
</dbReference>
<feature type="transmembrane region" description="Helical" evidence="7">
    <location>
        <begin position="763"/>
        <end position="781"/>
    </location>
</feature>
<dbReference type="Gene3D" id="2.70.150.10">
    <property type="entry name" value="Calcium-transporting ATPase, cytoplasmic transduction domain A"/>
    <property type="match status" value="1"/>
</dbReference>
<evidence type="ECO:0000256" key="4">
    <source>
        <dbReference type="ARBA" id="ARBA00022989"/>
    </source>
</evidence>
<dbReference type="InterPro" id="IPR059000">
    <property type="entry name" value="ATPase_P-type_domA"/>
</dbReference>
<sequence length="836" mass="88430">MSVRTHQAPALPRADDAELVRTGLTAEQVAVRRERGLTNTQPTTTSRSVWAIIRTHLLTLFNLILGLCAAVIIALGRWLDLLFSLAALSNIVIGFIQEFSAKRKLDRIALLRRDPARVVRGGEVVEVALEELVLDDVLVLTRGDQVPADGEVLTADGLDLDESLLTGENDPVTKSPGDTVLSGSSVTGGSGRVRLSAVGSRSHAASLAAEARTFRPIFSELRAGMQQVVRWLSWALVPIVAVVLNGQMQAVGGWHAAFATGAWRDALVVAVSSVASMVPQGLALMTTIAFAVAAVKLAQDEVLIQEQPAVEVLARVDTVCFDKTGTLTEGGVSFDAVHPLDPADAGKTETPAGAAAALAWFGADPHANPTAAALAEGFPEAPAEDPEGVLPFSSAHRFSGVQLPGAGAWLLGAPEALLDPSALADPDRYDAARARARELAASGLRTLVLSRAQALARGRDGKPAQELPGDQEPVLLVTFREQVRTDARETLEFFAQQGIAAKVISGDNPATVAAAARQAGVDLQGEAVDASALPEEGPQLAEAVREHAVFGRVSPAQKRNMVRALQEDGHVVAMTGDGINDALALKYADLGIAMGNAAPATKAVSRLVLLDGQFSRLPAVLAEGRKIIANIERVTHLFLSKTAFAVLMGVTLGLLAWTFPFLPRQYSTADLLMLGGPTFVLTMLPNNQRYVQGFLRRALHFALPNAVIVTAAVVAVNGYTLFADPTPVGTRAVQTASFLVLVLVGLWILCVGSRPLTRARAGLLAAMYAGLVLVLTVPISRWYHEFQIPDADLLAVALGVGALGCALVEANFRWHRRWLRRTQPQAVDAAAAAGQL</sequence>
<evidence type="ECO:0000313" key="10">
    <source>
        <dbReference type="Proteomes" id="UP000053171"/>
    </source>
</evidence>
<feature type="transmembrane region" description="Helical" evidence="7">
    <location>
        <begin position="793"/>
        <end position="812"/>
    </location>
</feature>
<proteinExistence type="predicted"/>
<dbReference type="Gene3D" id="3.40.1110.10">
    <property type="entry name" value="Calcium-transporting ATPase, cytoplasmic domain N"/>
    <property type="match status" value="1"/>
</dbReference>
<dbReference type="GO" id="GO:0016887">
    <property type="term" value="F:ATP hydrolysis activity"/>
    <property type="evidence" value="ECO:0007669"/>
    <property type="project" value="InterPro"/>
</dbReference>
<protein>
    <submittedName>
        <fullName evidence="9">ATPase</fullName>
    </submittedName>
</protein>
<feature type="transmembrane region" description="Helical" evidence="7">
    <location>
        <begin position="266"/>
        <end position="295"/>
    </location>
</feature>
<dbReference type="SUPFAM" id="SSF56784">
    <property type="entry name" value="HAD-like"/>
    <property type="match status" value="1"/>
</dbReference>
<reference evidence="9" key="1">
    <citation type="submission" date="2016-06" db="EMBL/GenBank/DDBJ databases">
        <title>Identification of putative biosynthetic pathways for the production of bioactive secondary metabolites by the marine actinomycete Kocuria kristinae RUTW2-3.</title>
        <authorList>
            <person name="Waterworth S.C."/>
            <person name="Walmsley T.A."/>
            <person name="Matongo T."/>
            <person name="Davies-Coleman M.T."/>
            <person name="Dorrington R.A."/>
        </authorList>
    </citation>
    <scope>NUCLEOTIDE SEQUENCE [LARGE SCALE GENOMIC DNA]</scope>
    <source>
        <strain evidence="9">RUTW2-3</strain>
    </source>
</reference>
<dbReference type="SFLD" id="SFLDS00003">
    <property type="entry name" value="Haloacid_Dehalogenase"/>
    <property type="match status" value="1"/>
</dbReference>
<dbReference type="GO" id="GO:0005886">
    <property type="term" value="C:plasma membrane"/>
    <property type="evidence" value="ECO:0007669"/>
    <property type="project" value="UniProtKB-SubCell"/>
</dbReference>
<dbReference type="PROSITE" id="PS00154">
    <property type="entry name" value="ATPASE_E1_E2"/>
    <property type="match status" value="1"/>
</dbReference>
<feature type="region of interest" description="Disordered" evidence="6">
    <location>
        <begin position="167"/>
        <end position="186"/>
    </location>
</feature>
<feature type="transmembrane region" description="Helical" evidence="7">
    <location>
        <begin position="643"/>
        <end position="662"/>
    </location>
</feature>
<evidence type="ECO:0000256" key="2">
    <source>
        <dbReference type="ARBA" id="ARBA00022692"/>
    </source>
</evidence>
<feature type="transmembrane region" description="Helical" evidence="7">
    <location>
        <begin position="668"/>
        <end position="686"/>
    </location>
</feature>
<dbReference type="InterPro" id="IPR023299">
    <property type="entry name" value="ATPase_P-typ_cyto_dom_N"/>
</dbReference>
<keyword evidence="4 7" id="KW-1133">Transmembrane helix</keyword>
<keyword evidence="3" id="KW-1278">Translocase</keyword>
<dbReference type="GO" id="GO:0005524">
    <property type="term" value="F:ATP binding"/>
    <property type="evidence" value="ECO:0007669"/>
    <property type="project" value="InterPro"/>
</dbReference>
<name>A0A199NSL3_9MICC</name>
<feature type="transmembrane region" description="Helical" evidence="7">
    <location>
        <begin position="732"/>
        <end position="751"/>
    </location>
</feature>
<feature type="domain" description="P-type ATPase A" evidence="8">
    <location>
        <begin position="113"/>
        <end position="209"/>
    </location>
</feature>
<evidence type="ECO:0000256" key="3">
    <source>
        <dbReference type="ARBA" id="ARBA00022967"/>
    </source>
</evidence>
<dbReference type="SUPFAM" id="SSF81665">
    <property type="entry name" value="Calcium ATPase, transmembrane domain M"/>
    <property type="match status" value="1"/>
</dbReference>
<dbReference type="Gene3D" id="3.40.50.1000">
    <property type="entry name" value="HAD superfamily/HAD-like"/>
    <property type="match status" value="1"/>
</dbReference>
<dbReference type="Gene3D" id="1.20.1110.10">
    <property type="entry name" value="Calcium-transporting ATPase, transmembrane domain"/>
    <property type="match status" value="1"/>
</dbReference>
<dbReference type="InterPro" id="IPR018303">
    <property type="entry name" value="ATPase_P-typ_P_site"/>
</dbReference>
<evidence type="ECO:0000256" key="1">
    <source>
        <dbReference type="ARBA" id="ARBA00004651"/>
    </source>
</evidence>
<dbReference type="Pfam" id="PF00702">
    <property type="entry name" value="Hydrolase"/>
    <property type="match status" value="1"/>
</dbReference>
<dbReference type="RefSeq" id="WP_064725314.1">
    <property type="nucleotide sequence ID" value="NZ_JBEYYV010000033.1"/>
</dbReference>
<dbReference type="Proteomes" id="UP000053171">
    <property type="component" value="Unassembled WGS sequence"/>
</dbReference>
<comment type="caution">
    <text evidence="9">The sequence shown here is derived from an EMBL/GenBank/DDBJ whole genome shotgun (WGS) entry which is preliminary data.</text>
</comment>
<feature type="transmembrane region" description="Helical" evidence="7">
    <location>
        <begin position="698"/>
        <end position="720"/>
    </location>
</feature>
<feature type="transmembrane region" description="Helical" evidence="7">
    <location>
        <begin position="81"/>
        <end position="101"/>
    </location>
</feature>
<evidence type="ECO:0000256" key="5">
    <source>
        <dbReference type="ARBA" id="ARBA00023136"/>
    </source>
</evidence>
<keyword evidence="5 7" id="KW-0472">Membrane</keyword>
<dbReference type="InterPro" id="IPR023214">
    <property type="entry name" value="HAD_sf"/>
</dbReference>
<dbReference type="PANTHER" id="PTHR42861">
    <property type="entry name" value="CALCIUM-TRANSPORTING ATPASE"/>
    <property type="match status" value="1"/>
</dbReference>
<dbReference type="PRINTS" id="PR00119">
    <property type="entry name" value="CATATPASE"/>
</dbReference>
<organism evidence="9 10">
    <name type="scientific">Rothia kristinae</name>
    <dbReference type="NCBI Taxonomy" id="37923"/>
    <lineage>
        <taxon>Bacteria</taxon>
        <taxon>Bacillati</taxon>
        <taxon>Actinomycetota</taxon>
        <taxon>Actinomycetes</taxon>
        <taxon>Micrococcales</taxon>
        <taxon>Micrococcaceae</taxon>
        <taxon>Rothia</taxon>
    </lineage>
</organism>
<dbReference type="InterPro" id="IPR001757">
    <property type="entry name" value="P_typ_ATPase"/>
</dbReference>
<dbReference type="PRINTS" id="PR00120">
    <property type="entry name" value="HATPASE"/>
</dbReference>
<evidence type="ECO:0000256" key="7">
    <source>
        <dbReference type="SAM" id="Phobius"/>
    </source>
</evidence>
<comment type="subcellular location">
    <subcellularLocation>
        <location evidence="1">Cell membrane</location>
        <topology evidence="1">Multi-pass membrane protein</topology>
    </subcellularLocation>
</comment>
<keyword evidence="2 7" id="KW-0812">Transmembrane</keyword>
<dbReference type="NCBIfam" id="TIGR01494">
    <property type="entry name" value="ATPase_P-type"/>
    <property type="match status" value="2"/>
</dbReference>
<evidence type="ECO:0000256" key="6">
    <source>
        <dbReference type="SAM" id="MobiDB-lite"/>
    </source>
</evidence>
<evidence type="ECO:0000259" key="8">
    <source>
        <dbReference type="Pfam" id="PF00122"/>
    </source>
</evidence>
<evidence type="ECO:0000313" key="9">
    <source>
        <dbReference type="EMBL" id="OAX52079.1"/>
    </source>
</evidence>